<dbReference type="EMBL" id="CP027753">
    <property type="protein sequence ID" value="AZE50033.1"/>
    <property type="molecule type" value="Genomic_DNA"/>
</dbReference>
<dbReference type="GO" id="GO:0016757">
    <property type="term" value="F:glycosyltransferase activity"/>
    <property type="evidence" value="ECO:0007669"/>
    <property type="project" value="UniProtKB-KW"/>
</dbReference>
<keyword evidence="1" id="KW-0132">Cell division</keyword>
<organism evidence="1 2">
    <name type="scientific">Pseudomonas chlororaphis</name>
    <dbReference type="NCBI Taxonomy" id="587753"/>
    <lineage>
        <taxon>Bacteria</taxon>
        <taxon>Pseudomonadati</taxon>
        <taxon>Pseudomonadota</taxon>
        <taxon>Gammaproteobacteria</taxon>
        <taxon>Pseudomonadales</taxon>
        <taxon>Pseudomonadaceae</taxon>
        <taxon>Pseudomonas</taxon>
    </lineage>
</organism>
<dbReference type="EC" id="2.4.1.129" evidence="1"/>
<reference evidence="1 2" key="1">
    <citation type="submission" date="2018-03" db="EMBL/GenBank/DDBJ databases">
        <title>Diversity of phytobeneficial traits revealed by whole-genome analysis of worldwide-isolated phenazine-producing Pseudomonas spp.</title>
        <authorList>
            <person name="Biessy A."/>
            <person name="Novinscak A."/>
            <person name="Blom J."/>
            <person name="Leger G."/>
            <person name="Thomashow L.S."/>
            <person name="Cazorla F.M."/>
            <person name="Josic D."/>
            <person name="Filion M."/>
        </authorList>
    </citation>
    <scope>NUCLEOTIDE SEQUENCE [LARGE SCALE GENOMIC DNA]</scope>
    <source>
        <strain evidence="1 2">B25</strain>
    </source>
</reference>
<dbReference type="GO" id="GO:0051301">
    <property type="term" value="P:cell division"/>
    <property type="evidence" value="ECO:0007669"/>
    <property type="project" value="UniProtKB-KW"/>
</dbReference>
<keyword evidence="1" id="KW-0131">Cell cycle</keyword>
<accession>A0A3G7TSF9</accession>
<protein>
    <submittedName>
        <fullName evidence="1">Cell division protein FtsI (Peptidoglycan synthetase)</fullName>
        <ecNumber evidence="1">2.4.1.129</ecNumber>
    </submittedName>
</protein>
<keyword evidence="1" id="KW-0808">Transferase</keyword>
<keyword evidence="1" id="KW-0328">Glycosyltransferase</keyword>
<evidence type="ECO:0000313" key="2">
    <source>
        <dbReference type="Proteomes" id="UP000268048"/>
    </source>
</evidence>
<proteinExistence type="predicted"/>
<dbReference type="Proteomes" id="UP000268048">
    <property type="component" value="Chromosome"/>
</dbReference>
<sequence>MNRNNNLERASRIGRILHESARAVFGMVQLVFQGTDIYPCSPYSTRSCSNA</sequence>
<evidence type="ECO:0000313" key="1">
    <source>
        <dbReference type="EMBL" id="AZE50033.1"/>
    </source>
</evidence>
<name>A0A3G7TSF9_9PSED</name>
<dbReference type="AlphaFoldDB" id="A0A3G7TSF9"/>
<gene>
    <name evidence="1" type="ORF">C4K04_4369</name>
</gene>